<feature type="transmembrane region" description="Helical" evidence="7">
    <location>
        <begin position="242"/>
        <end position="261"/>
    </location>
</feature>
<feature type="region of interest" description="Disordered" evidence="6">
    <location>
        <begin position="285"/>
        <end position="321"/>
    </location>
</feature>
<feature type="domain" description="EamA" evidence="8">
    <location>
        <begin position="151"/>
        <end position="283"/>
    </location>
</feature>
<dbReference type="PANTHER" id="PTHR32322:SF9">
    <property type="entry name" value="AMINO-ACID METABOLITE EFFLUX PUMP-RELATED"/>
    <property type="match status" value="1"/>
</dbReference>
<dbReference type="EMBL" id="BONH01000019">
    <property type="protein sequence ID" value="GIF99132.1"/>
    <property type="molecule type" value="Genomic_DNA"/>
</dbReference>
<evidence type="ECO:0000256" key="5">
    <source>
        <dbReference type="ARBA" id="ARBA00023136"/>
    </source>
</evidence>
<feature type="transmembrane region" description="Helical" evidence="7">
    <location>
        <begin position="181"/>
        <end position="204"/>
    </location>
</feature>
<keyword evidence="5 7" id="KW-0472">Membrane</keyword>
<evidence type="ECO:0000256" key="4">
    <source>
        <dbReference type="ARBA" id="ARBA00022989"/>
    </source>
</evidence>
<comment type="caution">
    <text evidence="9">The sequence shown here is derived from an EMBL/GenBank/DDBJ whole genome shotgun (WGS) entry which is preliminary data.</text>
</comment>
<feature type="transmembrane region" description="Helical" evidence="7">
    <location>
        <begin position="64"/>
        <end position="82"/>
    </location>
</feature>
<dbReference type="InterPro" id="IPR037185">
    <property type="entry name" value="EmrE-like"/>
</dbReference>
<gene>
    <name evidence="9" type="ORF">Cci01nite_42260</name>
</gene>
<protein>
    <submittedName>
        <fullName evidence="9">Membrane protein</fullName>
    </submittedName>
</protein>
<accession>A0A8J3P0B1</accession>
<dbReference type="Proteomes" id="UP000659904">
    <property type="component" value="Unassembled WGS sequence"/>
</dbReference>
<dbReference type="InterPro" id="IPR050638">
    <property type="entry name" value="AA-Vitamin_Transporters"/>
</dbReference>
<evidence type="ECO:0000259" key="8">
    <source>
        <dbReference type="Pfam" id="PF00892"/>
    </source>
</evidence>
<dbReference type="Pfam" id="PF00892">
    <property type="entry name" value="EamA"/>
    <property type="match status" value="2"/>
</dbReference>
<feature type="transmembrane region" description="Helical" evidence="7">
    <location>
        <begin position="267"/>
        <end position="283"/>
    </location>
</feature>
<name>A0A8J3P0B1_9ACTN</name>
<evidence type="ECO:0000256" key="1">
    <source>
        <dbReference type="ARBA" id="ARBA00004141"/>
    </source>
</evidence>
<feature type="transmembrane region" description="Helical" evidence="7">
    <location>
        <begin position="33"/>
        <end position="52"/>
    </location>
</feature>
<feature type="transmembrane region" description="Helical" evidence="7">
    <location>
        <begin position="88"/>
        <end position="111"/>
    </location>
</feature>
<dbReference type="RefSeq" id="WP_120318875.1">
    <property type="nucleotide sequence ID" value="NZ_BONH01000019.1"/>
</dbReference>
<feature type="transmembrane region" description="Helical" evidence="7">
    <location>
        <begin position="149"/>
        <end position="169"/>
    </location>
</feature>
<comment type="subcellular location">
    <subcellularLocation>
        <location evidence="1">Membrane</location>
        <topology evidence="1">Multi-pass membrane protein</topology>
    </subcellularLocation>
</comment>
<feature type="transmembrane region" description="Helical" evidence="7">
    <location>
        <begin position="123"/>
        <end position="143"/>
    </location>
</feature>
<comment type="similarity">
    <text evidence="2">Belongs to the EamA transporter family.</text>
</comment>
<evidence type="ECO:0000256" key="2">
    <source>
        <dbReference type="ARBA" id="ARBA00007362"/>
    </source>
</evidence>
<feature type="transmembrane region" description="Helical" evidence="7">
    <location>
        <begin position="210"/>
        <end position="230"/>
    </location>
</feature>
<evidence type="ECO:0000313" key="9">
    <source>
        <dbReference type="EMBL" id="GIF99132.1"/>
    </source>
</evidence>
<evidence type="ECO:0000256" key="7">
    <source>
        <dbReference type="SAM" id="Phobius"/>
    </source>
</evidence>
<sequence length="321" mass="32481">MKRQAWVLLAAMSVLWGIPYLFIKIALTELSPPVVVLGRTLIAVAVLLPLAYRKGALAALRGRWTAIGALSLLHVVAPQLLITYGEVHISSSLTALLLASQPLVIAVLALRFDASERAGARKLFGLFIGLVGVAAVVGFDLGGGDRLELVGAGLVLLAGVSYAGATTLVKKKLSDVPPLGVVVGTTGIASVLLLPAGLLAAPASLPGLDASAAVLALGLLSTALAFLVYYKLIALAGAGSAALVSYTSPAVAVGLGVLLLAEPLTPATVLGFALILLGSWLSTRKPSPKPQPTAPAPTAGPAPAPAPDPARTTPRLPALTR</sequence>
<organism evidence="9 10">
    <name type="scientific">Catellatospora citrea</name>
    <dbReference type="NCBI Taxonomy" id="53366"/>
    <lineage>
        <taxon>Bacteria</taxon>
        <taxon>Bacillati</taxon>
        <taxon>Actinomycetota</taxon>
        <taxon>Actinomycetes</taxon>
        <taxon>Micromonosporales</taxon>
        <taxon>Micromonosporaceae</taxon>
        <taxon>Catellatospora</taxon>
    </lineage>
</organism>
<feature type="transmembrane region" description="Helical" evidence="7">
    <location>
        <begin position="7"/>
        <end position="27"/>
    </location>
</feature>
<keyword evidence="4 7" id="KW-1133">Transmembrane helix</keyword>
<feature type="compositionally biased region" description="Low complexity" evidence="6">
    <location>
        <begin position="309"/>
        <end position="321"/>
    </location>
</feature>
<evidence type="ECO:0000256" key="6">
    <source>
        <dbReference type="SAM" id="MobiDB-lite"/>
    </source>
</evidence>
<dbReference type="SUPFAM" id="SSF103481">
    <property type="entry name" value="Multidrug resistance efflux transporter EmrE"/>
    <property type="match status" value="2"/>
</dbReference>
<dbReference type="InterPro" id="IPR000620">
    <property type="entry name" value="EamA_dom"/>
</dbReference>
<feature type="domain" description="EamA" evidence="8">
    <location>
        <begin position="7"/>
        <end position="137"/>
    </location>
</feature>
<evidence type="ECO:0000256" key="3">
    <source>
        <dbReference type="ARBA" id="ARBA00022692"/>
    </source>
</evidence>
<dbReference type="GO" id="GO:0016020">
    <property type="term" value="C:membrane"/>
    <property type="evidence" value="ECO:0007669"/>
    <property type="project" value="UniProtKB-SubCell"/>
</dbReference>
<evidence type="ECO:0000313" key="10">
    <source>
        <dbReference type="Proteomes" id="UP000659904"/>
    </source>
</evidence>
<proteinExistence type="inferred from homology"/>
<keyword evidence="10" id="KW-1185">Reference proteome</keyword>
<reference evidence="9 10" key="1">
    <citation type="submission" date="2021-01" db="EMBL/GenBank/DDBJ databases">
        <title>Whole genome shotgun sequence of Catellatospora citrea NBRC 14495.</title>
        <authorList>
            <person name="Komaki H."/>
            <person name="Tamura T."/>
        </authorList>
    </citation>
    <scope>NUCLEOTIDE SEQUENCE [LARGE SCALE GENOMIC DNA]</scope>
    <source>
        <strain evidence="9 10">NBRC 14495</strain>
    </source>
</reference>
<dbReference type="AlphaFoldDB" id="A0A8J3P0B1"/>
<feature type="compositionally biased region" description="Pro residues" evidence="6">
    <location>
        <begin position="288"/>
        <end position="308"/>
    </location>
</feature>
<keyword evidence="3 7" id="KW-0812">Transmembrane</keyword>
<dbReference type="PANTHER" id="PTHR32322">
    <property type="entry name" value="INNER MEMBRANE TRANSPORTER"/>
    <property type="match status" value="1"/>
</dbReference>